<organism evidence="1 2">
    <name type="scientific">Hymenobacter nivis</name>
    <dbReference type="NCBI Taxonomy" id="1850093"/>
    <lineage>
        <taxon>Bacteria</taxon>
        <taxon>Pseudomonadati</taxon>
        <taxon>Bacteroidota</taxon>
        <taxon>Cytophagia</taxon>
        <taxon>Cytophagales</taxon>
        <taxon>Hymenobacteraceae</taxon>
        <taxon>Hymenobacter</taxon>
    </lineage>
</organism>
<dbReference type="KEGG" id="hnv:DDQ68_02690"/>
<accession>A0A2Z3GLK2</accession>
<name>A0A2Z3GLK2_9BACT</name>
<evidence type="ECO:0008006" key="3">
    <source>
        <dbReference type="Google" id="ProtNLM"/>
    </source>
</evidence>
<dbReference type="EMBL" id="CP029145">
    <property type="protein sequence ID" value="AWM31785.1"/>
    <property type="molecule type" value="Genomic_DNA"/>
</dbReference>
<gene>
    <name evidence="1" type="ORF">DDQ68_02690</name>
</gene>
<dbReference type="AlphaFoldDB" id="A0A2Z3GLK2"/>
<sequence length="157" mass="17432">MRSWTYLHGEVWASESMPLGATVKVGVRPAYLVLGAALAPTGHHHGAAWGVGLGTAGRARGRFTPSLDLLLWWLNGDDDGVGRTQLTQLRPQLAWQLKQGGRWQLVGGPTLNLATARRTLGARPRWHVGQDQWLWFESLDDQPLLRLWPGVQLGLRF</sequence>
<evidence type="ECO:0000313" key="1">
    <source>
        <dbReference type="EMBL" id="AWM31785.1"/>
    </source>
</evidence>
<evidence type="ECO:0000313" key="2">
    <source>
        <dbReference type="Proteomes" id="UP000245999"/>
    </source>
</evidence>
<dbReference type="OrthoDB" id="5505971at2"/>
<dbReference type="Proteomes" id="UP000245999">
    <property type="component" value="Chromosome"/>
</dbReference>
<proteinExistence type="predicted"/>
<protein>
    <recommendedName>
        <fullName evidence="3">DUF3575 domain-containing protein</fullName>
    </recommendedName>
</protein>
<reference evidence="2" key="1">
    <citation type="submission" date="2018-04" db="EMBL/GenBank/DDBJ databases">
        <title>Complete genome of Antarctic heterotrophic bacterium Hymenobacter nivis.</title>
        <authorList>
            <person name="Terashima M."/>
        </authorList>
    </citation>
    <scope>NUCLEOTIDE SEQUENCE [LARGE SCALE GENOMIC DNA]</scope>
    <source>
        <strain evidence="2">NBRC 111535</strain>
    </source>
</reference>
<keyword evidence="2" id="KW-1185">Reference proteome</keyword>